<dbReference type="EMBL" id="LM993665">
    <property type="protein sequence ID" value="VTZ79634.1"/>
    <property type="molecule type" value="Genomic_DNA"/>
</dbReference>
<dbReference type="Proteomes" id="UP000072874">
    <property type="component" value="Chromosome 11"/>
</dbReference>
<dbReference type="VEuPathDB" id="PlasmoDB:PYYM_1137100"/>
<dbReference type="GeneID" id="3801455"/>
<evidence type="ECO:0000313" key="5">
    <source>
        <dbReference type="Proteomes" id="UP000072904"/>
    </source>
</evidence>
<feature type="transmembrane region" description="Helical" evidence="1">
    <location>
        <begin position="67"/>
        <end position="87"/>
    </location>
</feature>
<dbReference type="VEuPathDB" id="PlasmoDB:PY01181"/>
<evidence type="ECO:0000313" key="2">
    <source>
        <dbReference type="EMBL" id="CDU19049.1"/>
    </source>
</evidence>
<keyword evidence="1" id="KW-0472">Membrane</keyword>
<dbReference type="Proteomes" id="UP000072904">
    <property type="component" value="Chromosome 11"/>
</dbReference>
<dbReference type="VEuPathDB" id="PlasmoDB:Py17XNL_001105755"/>
<reference evidence="3" key="3">
    <citation type="submission" date="2014-05" db="EMBL/GenBank/DDBJ databases">
        <authorList>
            <person name="Aslett M.A."/>
            <person name="De Silva N."/>
        </authorList>
    </citation>
    <scope>NUCLEOTIDE SEQUENCE</scope>
    <source>
        <strain evidence="3">17X</strain>
    </source>
</reference>
<dbReference type="OrthoDB" id="375678at2759"/>
<dbReference type="OMA" id="SDNMQNK"/>
<sequence>MDGDNTMNLDRIFDTFKSTVDIMKNTAHGLVQRSSTLYNLLYMSDIMQNKGDYQGALPSNIILNKNMIIKCILAIFFIYIIFTVFSYIFVNYILFYGILIVALIFAIKYFGDHYNFSNDDEPLLQDSYHNFEAHSI</sequence>
<keyword evidence="1" id="KW-1133">Transmembrane helix</keyword>
<dbReference type="AlphaFoldDB" id="A0A077YAI5"/>
<dbReference type="EMBL" id="LK934639">
    <property type="protein sequence ID" value="CDU19049.1"/>
    <property type="molecule type" value="Genomic_DNA"/>
</dbReference>
<accession>A0A077YAI5</accession>
<keyword evidence="1" id="KW-0812">Transmembrane</keyword>
<reference evidence="2" key="2">
    <citation type="submission" date="2014-05" db="EMBL/GenBank/DDBJ databases">
        <authorList>
            <person name="Aslett A.Martin."/>
            <person name="De Silva Nishadi"/>
        </authorList>
    </citation>
    <scope>NUCLEOTIDE SEQUENCE</scope>
    <source>
        <strain evidence="2">YM</strain>
    </source>
</reference>
<reference evidence="3" key="4">
    <citation type="submission" date="2019-05" db="EMBL/GenBank/DDBJ databases">
        <authorList>
            <consortium name="Pathogen Informatics"/>
        </authorList>
    </citation>
    <scope>NUCLEOTIDE SEQUENCE</scope>
    <source>
        <strain evidence="3">17X</strain>
    </source>
</reference>
<reference evidence="4 5" key="1">
    <citation type="journal article" date="2014" name="BMC Biol.">
        <title>A comprehensive evaluation of rodent malaria parasite genomes and gene expression.</title>
        <authorList>
            <person name="Otto T.D."/>
            <person name="Bohme U."/>
            <person name="Jackson A.P."/>
            <person name="Hunt M."/>
            <person name="Franke-Fayard B."/>
            <person name="Hoeijmakers W.A."/>
            <person name="Religa A.A."/>
            <person name="Robertson L."/>
            <person name="Sanders M."/>
            <person name="Ogun S.A."/>
            <person name="Cunningham D."/>
            <person name="Erhart A."/>
            <person name="Billker O."/>
            <person name="Khan S.M."/>
            <person name="Stunnenberg H.G."/>
            <person name="Langhorne J."/>
            <person name="Holder A.A."/>
            <person name="Waters A.P."/>
            <person name="Newbold C.I."/>
            <person name="Pain A."/>
            <person name="Berriman M."/>
            <person name="Janse C.J."/>
        </authorList>
    </citation>
    <scope>NUCLEOTIDE SEQUENCE [LARGE SCALE GENOMIC DNA]</scope>
    <source>
        <strain evidence="3 4">17X</strain>
        <strain evidence="2 5">YM</strain>
    </source>
</reference>
<name>A0A077YAI5_PLAYE</name>
<evidence type="ECO:0000256" key="1">
    <source>
        <dbReference type="SAM" id="Phobius"/>
    </source>
</evidence>
<proteinExistence type="predicted"/>
<organism evidence="2 5">
    <name type="scientific">Plasmodium yoelii</name>
    <dbReference type="NCBI Taxonomy" id="5861"/>
    <lineage>
        <taxon>Eukaryota</taxon>
        <taxon>Sar</taxon>
        <taxon>Alveolata</taxon>
        <taxon>Apicomplexa</taxon>
        <taxon>Aconoidasida</taxon>
        <taxon>Haemosporida</taxon>
        <taxon>Plasmodiidae</taxon>
        <taxon>Plasmodium</taxon>
        <taxon>Plasmodium (Vinckeia)</taxon>
    </lineage>
</organism>
<evidence type="ECO:0000313" key="3">
    <source>
        <dbReference type="EMBL" id="VTZ79634.1"/>
    </source>
</evidence>
<protein>
    <submittedName>
        <fullName evidence="2">Uncharacterized protein</fullName>
    </submittedName>
</protein>
<evidence type="ECO:0000313" key="4">
    <source>
        <dbReference type="Proteomes" id="UP000072874"/>
    </source>
</evidence>
<dbReference type="KEGG" id="pyo:PY17X_1136200"/>
<dbReference type="RefSeq" id="XP_728906.1">
    <property type="nucleotide sequence ID" value="XM_723813.1"/>
</dbReference>
<dbReference type="VEuPathDB" id="PlasmoDB:PY17X_1136200"/>
<gene>
    <name evidence="3" type="ORF">PY17X_1136200</name>
    <name evidence="2" type="ORF">PYYM_1137100</name>
</gene>